<proteinExistence type="predicted"/>
<dbReference type="PANTHER" id="PTHR43135">
    <property type="entry name" value="ALPHA-D-RIBOSE 1-METHYLPHOSPHONATE 5-TRIPHOSPHATE DIPHOSPHATASE"/>
    <property type="match status" value="1"/>
</dbReference>
<gene>
    <name evidence="2" type="ordered locus">Zymop_0902</name>
</gene>
<dbReference type="InterPro" id="IPR051781">
    <property type="entry name" value="Metallo-dep_Hydrolase"/>
</dbReference>
<dbReference type="Gene3D" id="2.30.40.10">
    <property type="entry name" value="Urease, subunit C, domain 1"/>
    <property type="match status" value="1"/>
</dbReference>
<dbReference type="eggNOG" id="COG4642">
    <property type="taxonomic scope" value="Bacteria"/>
</dbReference>
<dbReference type="InterPro" id="IPR032466">
    <property type="entry name" value="Metal_Hydrolase"/>
</dbReference>
<evidence type="ECO:0000313" key="3">
    <source>
        <dbReference type="Proteomes" id="UP000000491"/>
    </source>
</evidence>
<dbReference type="STRING" id="579138.Zymop_0902"/>
<dbReference type="GO" id="GO:0016810">
    <property type="term" value="F:hydrolase activity, acting on carbon-nitrogen (but not peptide) bonds"/>
    <property type="evidence" value="ECO:0007669"/>
    <property type="project" value="InterPro"/>
</dbReference>
<dbReference type="Pfam" id="PF01979">
    <property type="entry name" value="Amidohydro_1"/>
    <property type="match status" value="1"/>
</dbReference>
<dbReference type="eggNOG" id="COG1228">
    <property type="taxonomic scope" value="Bacteria"/>
</dbReference>
<dbReference type="InterPro" id="IPR006680">
    <property type="entry name" value="Amidohydro-rel"/>
</dbReference>
<dbReference type="KEGG" id="zmp:Zymop_0902"/>
<dbReference type="SUPFAM" id="SSF51556">
    <property type="entry name" value="Metallo-dependent hydrolases"/>
    <property type="match status" value="1"/>
</dbReference>
<dbReference type="HOGENOM" id="CLU_459886_0_0_5"/>
<name>F8ESM6_ZYMMT</name>
<organism evidence="2 3">
    <name type="scientific">Zymomonas mobilis subsp. pomaceae (strain ATCC 29192 / DSM 22645 / JCM 10191 / CCUG 17912 / NBRC 13757 / NCIMB 11200 / NRRL B-4491 / Barker I)</name>
    <dbReference type="NCBI Taxonomy" id="579138"/>
    <lineage>
        <taxon>Bacteria</taxon>
        <taxon>Pseudomonadati</taxon>
        <taxon>Pseudomonadota</taxon>
        <taxon>Alphaproteobacteria</taxon>
        <taxon>Sphingomonadales</taxon>
        <taxon>Zymomonadaceae</taxon>
        <taxon>Zymomonas</taxon>
    </lineage>
</organism>
<keyword evidence="2" id="KW-0378">Hydrolase</keyword>
<dbReference type="SUPFAM" id="SSF51338">
    <property type="entry name" value="Composite domain of metallo-dependent hydrolases"/>
    <property type="match status" value="1"/>
</dbReference>
<dbReference type="Proteomes" id="UP000000491">
    <property type="component" value="Chromosome"/>
</dbReference>
<sequence length="646" mass="71313">MPVRSSKQSVFRHKYSGLKTSEILTIPILFSLITGFLSSPCYAQKKDNAFLIKNARIFDGTGTTIKGDVLIEGALITAIGPHLKKKSHSKIIYAQGQTLLPGLHDLHTHLSSSANANPEDLGKTYAAYLVHGVTTVNDFSTYGEMFAPLRLLITSGQQIAPHILFASRFSTSHGHGTEAGWGEDFTYEVNAPQTAFFKTKKTLTYHPDMIKVFTDGWRYGHMPDLSDMNGPTLQAITTVSHQAGLPVMTHTVTLRGAKIATAADVDALGHGIGDTLVDEEEIKLLKEHHVAYVPTLSVYEPEDRPRFDENELIALQPVEQQAEQAKIINPPSVRDMDRQRYTIMETNVQRLAKAGIPIAIGTDAGMEGTWHGASTLHEIKLLTKLGFSAAQALKAATANSADIIDKNHRHGRIAVGQIADLILVKGAPDQNINDLDQINQLWLAGREIKLKALRDLLAMSDMTPLPSLKIPEIIYSGKAQNIRYPILTDFGTRPIRRTDAGADRSFLILTRDEETIGRPLLLTAQFADNLNSQGELHHAALEIPLTPGGVLCADVSEFTGIAFTVRGHSTGNYQLKTDHYGSNYPFTISFKAQEQEQEIHIAFSQLTNPNLYRIFNPKTIRTVSFELSGMAGDTEWLELKNIHFYH</sequence>
<accession>F8ESM6</accession>
<dbReference type="AlphaFoldDB" id="F8ESM6"/>
<dbReference type="RefSeq" id="WP_013934197.1">
    <property type="nucleotide sequence ID" value="NC_015709.1"/>
</dbReference>
<dbReference type="PATRIC" id="fig|579138.3.peg.950"/>
<feature type="domain" description="Amidohydrolase-related" evidence="1">
    <location>
        <begin position="98"/>
        <end position="445"/>
    </location>
</feature>
<reference evidence="2 3" key="1">
    <citation type="journal article" date="2011" name="J. Bacteriol.">
        <title>Genome sequence of the ethanol-producing Zymomonas mobilis subsp. pomaceae lectotype strain ATCC 29192.</title>
        <authorList>
            <person name="Kouvelis V.N."/>
            <person name="Davenport K.W."/>
            <person name="Brettin T.S."/>
            <person name="Bruce D."/>
            <person name="Detter C."/>
            <person name="Han C.S."/>
            <person name="Nolan M."/>
            <person name="Tapia R."/>
            <person name="Damoulaki A."/>
            <person name="Kyrpides N.C."/>
            <person name="Typas M.A."/>
            <person name="Pappas K.M."/>
        </authorList>
    </citation>
    <scope>NUCLEOTIDE SEQUENCE [LARGE SCALE GENOMIC DNA]</scope>
    <source>
        <strain evidence="3">ATCC 29192 / DSM 22645 / JCM 10191 / CCUG 17912 / NBRC 13757 / NCIMB 11200 / NRRL B-4491 / Barker I</strain>
    </source>
</reference>
<dbReference type="Gene3D" id="3.20.20.140">
    <property type="entry name" value="Metal-dependent hydrolases"/>
    <property type="match status" value="1"/>
</dbReference>
<dbReference type="EMBL" id="CP002865">
    <property type="protein sequence ID" value="AEI37801.1"/>
    <property type="molecule type" value="Genomic_DNA"/>
</dbReference>
<protein>
    <submittedName>
        <fullName evidence="2">Amidohydrolase</fullName>
    </submittedName>
</protein>
<dbReference type="InterPro" id="IPR011059">
    <property type="entry name" value="Metal-dep_hydrolase_composite"/>
</dbReference>
<evidence type="ECO:0000313" key="2">
    <source>
        <dbReference type="EMBL" id="AEI37801.1"/>
    </source>
</evidence>
<dbReference type="PANTHER" id="PTHR43135:SF3">
    <property type="entry name" value="ALPHA-D-RIBOSE 1-METHYLPHOSPHONATE 5-TRIPHOSPHATE DIPHOSPHATASE"/>
    <property type="match status" value="1"/>
</dbReference>
<evidence type="ECO:0000259" key="1">
    <source>
        <dbReference type="Pfam" id="PF01979"/>
    </source>
</evidence>